<proteinExistence type="predicted"/>
<organism evidence="2 3">
    <name type="scientific">Aplysia californica</name>
    <name type="common">California sea hare</name>
    <dbReference type="NCBI Taxonomy" id="6500"/>
    <lineage>
        <taxon>Eukaryota</taxon>
        <taxon>Metazoa</taxon>
        <taxon>Spiralia</taxon>
        <taxon>Lophotrochozoa</taxon>
        <taxon>Mollusca</taxon>
        <taxon>Gastropoda</taxon>
        <taxon>Heterobranchia</taxon>
        <taxon>Euthyneura</taxon>
        <taxon>Tectipleura</taxon>
        <taxon>Aplysiida</taxon>
        <taxon>Aplysioidea</taxon>
        <taxon>Aplysiidae</taxon>
        <taxon>Aplysia</taxon>
    </lineage>
</organism>
<feature type="region of interest" description="Disordered" evidence="1">
    <location>
        <begin position="47"/>
        <end position="224"/>
    </location>
</feature>
<feature type="region of interest" description="Disordered" evidence="1">
    <location>
        <begin position="1"/>
        <end position="31"/>
    </location>
</feature>
<dbReference type="GeneID" id="106013703"/>
<dbReference type="RefSeq" id="XP_012945586.1">
    <property type="nucleotide sequence ID" value="XM_013090132.1"/>
</dbReference>
<feature type="compositionally biased region" description="Polar residues" evidence="1">
    <location>
        <begin position="182"/>
        <end position="195"/>
    </location>
</feature>
<evidence type="ECO:0000313" key="2">
    <source>
        <dbReference type="Proteomes" id="UP000694888"/>
    </source>
</evidence>
<evidence type="ECO:0000313" key="3">
    <source>
        <dbReference type="RefSeq" id="XP_012945586.1"/>
    </source>
</evidence>
<feature type="compositionally biased region" description="Polar residues" evidence="1">
    <location>
        <begin position="97"/>
        <end position="111"/>
    </location>
</feature>
<reference evidence="3" key="1">
    <citation type="submission" date="2025-08" db="UniProtKB">
        <authorList>
            <consortium name="RefSeq"/>
        </authorList>
    </citation>
    <scope>IDENTIFICATION</scope>
</reference>
<feature type="compositionally biased region" description="Polar residues" evidence="1">
    <location>
        <begin position="58"/>
        <end position="68"/>
    </location>
</feature>
<feature type="compositionally biased region" description="Polar residues" evidence="1">
    <location>
        <begin position="129"/>
        <end position="142"/>
    </location>
</feature>
<feature type="compositionally biased region" description="Polar residues" evidence="1">
    <location>
        <begin position="150"/>
        <end position="164"/>
    </location>
</feature>
<accession>A0ABM1ADG5</accession>
<evidence type="ECO:0000256" key="1">
    <source>
        <dbReference type="SAM" id="MobiDB-lite"/>
    </source>
</evidence>
<keyword evidence="2" id="KW-1185">Reference proteome</keyword>
<feature type="compositionally biased region" description="Polar residues" evidence="1">
    <location>
        <begin position="203"/>
        <end position="214"/>
    </location>
</feature>
<protein>
    <submittedName>
        <fullName evidence="3">Basic salivary proline-rich protein 3-like</fullName>
    </submittedName>
</protein>
<name>A0ABM1ADG5_APLCA</name>
<gene>
    <name evidence="3" type="primary">LOC106013703</name>
</gene>
<dbReference type="Proteomes" id="UP000694888">
    <property type="component" value="Unplaced"/>
</dbReference>
<sequence length="301" mass="33145">MAEADCLDPECHNDPGQRDTTPLHTDTDTRCGTDCLVVFVSKVRGRGSAAVGPLAQPQGRQNSQSTAEGTPEIMRGAQSRDPHPQQGAQSRDPHPQQGAQSRDPQPQQGAQSRDPHPQGAQSRDPHPQGAQSRDSHPQQGAQSREPHPQQGAQSRDPQPQQGAQSRDPHPQGAQSRDPHPQGAQSRDSHPQQGAQSREPHPQQGAQSRDPQPQQGARDINNNINNQNWPEFTLGHATGSPAVLLCLCLMWYDKDFVSVTNSLVSHGHFRYSKIMQEENSSVRKHIDMYTLLELFYVSIDRT</sequence>